<dbReference type="InterPro" id="IPR009057">
    <property type="entry name" value="Homeodomain-like_sf"/>
</dbReference>
<dbReference type="EMBL" id="BNAO01000001">
    <property type="protein sequence ID" value="GHG60618.1"/>
    <property type="molecule type" value="Genomic_DNA"/>
</dbReference>
<keyword evidence="2" id="KW-0175">Coiled coil</keyword>
<accession>A0ABQ3KTU4</accession>
<gene>
    <name evidence="3" type="ORF">GCM10010919_04220</name>
</gene>
<evidence type="ECO:0000256" key="1">
    <source>
        <dbReference type="ARBA" id="ARBA00009964"/>
    </source>
</evidence>
<dbReference type="Gene3D" id="1.10.10.60">
    <property type="entry name" value="Homeodomain-like"/>
    <property type="match status" value="1"/>
</dbReference>
<evidence type="ECO:0008006" key="5">
    <source>
        <dbReference type="Google" id="ProtNLM"/>
    </source>
</evidence>
<keyword evidence="4" id="KW-1185">Reference proteome</keyword>
<sequence>MAKQRRTFSTEFKRDAAGLVLDQGYSIAEAVKSLGVGESALRRWVEQLEQERGGVTPKCKALTPEQQRIQELEARVNRLEREKAILKKATALLMSDEFERTR</sequence>
<evidence type="ECO:0000313" key="3">
    <source>
        <dbReference type="EMBL" id="GHG60618.1"/>
    </source>
</evidence>
<dbReference type="InterPro" id="IPR002514">
    <property type="entry name" value="Transposase_8"/>
</dbReference>
<name>A0ABQ3KTU4_9ALTE</name>
<dbReference type="Proteomes" id="UP000659697">
    <property type="component" value="Unassembled WGS sequence"/>
</dbReference>
<dbReference type="Pfam" id="PF01527">
    <property type="entry name" value="HTH_Tnp_1"/>
    <property type="match status" value="1"/>
</dbReference>
<dbReference type="PANTHER" id="PTHR33215">
    <property type="entry name" value="PROTEIN DISTAL ANTENNA"/>
    <property type="match status" value="1"/>
</dbReference>
<dbReference type="PANTHER" id="PTHR33215:SF12">
    <property type="entry name" value="TRANSPOSASE INSN FOR INSERTION SEQUENCE ELEMENT IS911A-RELATED"/>
    <property type="match status" value="1"/>
</dbReference>
<reference evidence="4" key="1">
    <citation type="journal article" date="2019" name="Int. J. Syst. Evol. Microbiol.">
        <title>The Global Catalogue of Microorganisms (GCM) 10K type strain sequencing project: providing services to taxonomists for standard genome sequencing and annotation.</title>
        <authorList>
            <consortium name="The Broad Institute Genomics Platform"/>
            <consortium name="The Broad Institute Genome Sequencing Center for Infectious Disease"/>
            <person name="Wu L."/>
            <person name="Ma J."/>
        </authorList>
    </citation>
    <scope>NUCLEOTIDE SEQUENCE [LARGE SCALE GENOMIC DNA]</scope>
    <source>
        <strain evidence="4">CGMCC 1.7003</strain>
    </source>
</reference>
<comment type="caution">
    <text evidence="3">The sequence shown here is derived from an EMBL/GenBank/DDBJ whole genome shotgun (WGS) entry which is preliminary data.</text>
</comment>
<feature type="coiled-coil region" evidence="2">
    <location>
        <begin position="62"/>
        <end position="89"/>
    </location>
</feature>
<evidence type="ECO:0000313" key="4">
    <source>
        <dbReference type="Proteomes" id="UP000659697"/>
    </source>
</evidence>
<protein>
    <recommendedName>
        <fullName evidence="5">Transposase</fullName>
    </recommendedName>
</protein>
<dbReference type="SUPFAM" id="SSF46689">
    <property type="entry name" value="Homeodomain-like"/>
    <property type="match status" value="1"/>
</dbReference>
<dbReference type="InterPro" id="IPR051839">
    <property type="entry name" value="RD_transcriptional_regulator"/>
</dbReference>
<proteinExistence type="inferred from homology"/>
<organism evidence="3 4">
    <name type="scientific">Alishewanella longhuensis</name>
    <dbReference type="NCBI Taxonomy" id="1091037"/>
    <lineage>
        <taxon>Bacteria</taxon>
        <taxon>Pseudomonadati</taxon>
        <taxon>Pseudomonadota</taxon>
        <taxon>Gammaproteobacteria</taxon>
        <taxon>Alteromonadales</taxon>
        <taxon>Alteromonadaceae</taxon>
        <taxon>Alishewanella</taxon>
    </lineage>
</organism>
<evidence type="ECO:0000256" key="2">
    <source>
        <dbReference type="SAM" id="Coils"/>
    </source>
</evidence>
<comment type="similarity">
    <text evidence="1">Belongs to the transposase 8 family.</text>
</comment>